<proteinExistence type="predicted"/>
<organism evidence="1 2">
    <name type="scientific">Vaccinium darrowii</name>
    <dbReference type="NCBI Taxonomy" id="229202"/>
    <lineage>
        <taxon>Eukaryota</taxon>
        <taxon>Viridiplantae</taxon>
        <taxon>Streptophyta</taxon>
        <taxon>Embryophyta</taxon>
        <taxon>Tracheophyta</taxon>
        <taxon>Spermatophyta</taxon>
        <taxon>Magnoliopsida</taxon>
        <taxon>eudicotyledons</taxon>
        <taxon>Gunneridae</taxon>
        <taxon>Pentapetalae</taxon>
        <taxon>asterids</taxon>
        <taxon>Ericales</taxon>
        <taxon>Ericaceae</taxon>
        <taxon>Vaccinioideae</taxon>
        <taxon>Vaccinieae</taxon>
        <taxon>Vaccinium</taxon>
    </lineage>
</organism>
<evidence type="ECO:0000313" key="1">
    <source>
        <dbReference type="EMBL" id="KAH7836223.1"/>
    </source>
</evidence>
<dbReference type="EMBL" id="CM037152">
    <property type="protein sequence ID" value="KAH7836223.1"/>
    <property type="molecule type" value="Genomic_DNA"/>
</dbReference>
<dbReference type="Proteomes" id="UP000828048">
    <property type="component" value="Chromosome 2"/>
</dbReference>
<evidence type="ECO:0000313" key="2">
    <source>
        <dbReference type="Proteomes" id="UP000828048"/>
    </source>
</evidence>
<protein>
    <submittedName>
        <fullName evidence="1">Uncharacterized protein</fullName>
    </submittedName>
</protein>
<reference evidence="1 2" key="1">
    <citation type="journal article" date="2021" name="Hortic Res">
        <title>High-quality reference genome and annotation aids understanding of berry development for evergreen blueberry (Vaccinium darrowii).</title>
        <authorList>
            <person name="Yu J."/>
            <person name="Hulse-Kemp A.M."/>
            <person name="Babiker E."/>
            <person name="Staton M."/>
        </authorList>
    </citation>
    <scope>NUCLEOTIDE SEQUENCE [LARGE SCALE GENOMIC DNA]</scope>
    <source>
        <strain evidence="2">cv. NJ 8807/NJ 8810</strain>
        <tissue evidence="1">Young leaf</tissue>
    </source>
</reference>
<comment type="caution">
    <text evidence="1">The sequence shown here is derived from an EMBL/GenBank/DDBJ whole genome shotgun (WGS) entry which is preliminary data.</text>
</comment>
<name>A0ACB7X686_9ERIC</name>
<accession>A0ACB7X686</accession>
<gene>
    <name evidence="1" type="ORF">Vadar_033781</name>
</gene>
<keyword evidence="2" id="KW-1185">Reference proteome</keyword>
<sequence length="689" mass="77021">MAENPNNRLLKKRLPGFPPKGSQTQIEQSQLPQPFPTYLQNPDVSTRARLLYETLTRVSPQEVETALSSTGIEPVSEIVEEVLKLSYASPAVAVKFFRWAGMNRKHSAYAWNLMVDLLGKNKLFEQMWDAIRSMKQEGVLQVATFVSAFGSYCSAGRFNEAIMTFDVMEKYGVTPDVVAVNSLLSAICREDNQTLVALEFFERIKTKITPDADSFAILLEGWEKEGNVAKAKNTFGEMVIRVGWSPQNMSAYDAFLTTLVRGSQVDEAIKFLQVMKGKNCLPGLKFFSNALDILIKQNDSAHAVLLWDIMVGSGLVPNLIMYNAIIGLLCNDDDTNNAFRYLDEMVLYGAFPDSLSYNMIFQCLVKNKKVREAGKFFFEMIKNEWPPTHSNCAAAITMFFDGDDPEMAIEIWDYMIKNRVLPLEECANVLLIGLSNMGRLKELKSRLKVLFPLLHRTVVPRSISSHKRPTRLHRSTTHSTCDHATAQTTSFEQFSDLADHHSSDSDIQRLQLAHVFSLGQKFRDQIGSVGRWFSTIYYCSALFGIIQESGPCLSPNVADHPLEPATDHSLVQKSLELGSTFNLHNGLLPDAMVEARVDCRGMDSSPWNLFDAHFAKAPSSLVVVTLNVPPTACALLGRIIRSSRGNQFEISLAGAFSDMKRQQKVNCNIQNLYSWGKGLKLSIDVCGAL</sequence>